<dbReference type="OrthoDB" id="1600564at2759"/>
<gene>
    <name evidence="5" type="ORF">SPI_00005</name>
</gene>
<accession>A0A167ZQY8</accession>
<evidence type="ECO:0000313" key="6">
    <source>
        <dbReference type="Proteomes" id="UP000076874"/>
    </source>
</evidence>
<evidence type="ECO:0000256" key="3">
    <source>
        <dbReference type="SAM" id="SignalP"/>
    </source>
</evidence>
<dbReference type="GO" id="GO:0030248">
    <property type="term" value="F:cellulose binding"/>
    <property type="evidence" value="ECO:0007669"/>
    <property type="project" value="InterPro"/>
</dbReference>
<keyword evidence="1 3" id="KW-0732">Signal</keyword>
<dbReference type="PROSITE" id="PS00562">
    <property type="entry name" value="CBM1_1"/>
    <property type="match status" value="1"/>
</dbReference>
<feature type="region of interest" description="Disordered" evidence="2">
    <location>
        <begin position="113"/>
        <end position="223"/>
    </location>
</feature>
<sequence>MAPNIILQLVLVATVVVAQRTASIWAQCGGSAYAGPTACASGNYCNYGNPWYSQCVPGSADDPLDSAIPDSPLQTNTQQTIITIGGSGGGDATGAAPTVVTTYFTYVTPSTTILATPRPTQQPESGSGSDNGGSSDNGGGGDGDTGNSGNASGSVGGDNGDNGDGNDNEGGNNNGGTGPSLTVIAGTTYTIIRDPPVTRQGNNNNDNNNKRWKKTTATTTADVPAVAPPSTFLKLARPTVSWTTIVTVDESR</sequence>
<evidence type="ECO:0000256" key="2">
    <source>
        <dbReference type="SAM" id="MobiDB-lite"/>
    </source>
</evidence>
<protein>
    <submittedName>
        <fullName evidence="5">Cellulose-binding domain protein</fullName>
    </submittedName>
</protein>
<dbReference type="InterPro" id="IPR000254">
    <property type="entry name" value="CBD"/>
</dbReference>
<feature type="signal peptide" evidence="3">
    <location>
        <begin position="1"/>
        <end position="18"/>
    </location>
</feature>
<feature type="compositionally biased region" description="Gly residues" evidence="2">
    <location>
        <begin position="154"/>
        <end position="163"/>
    </location>
</feature>
<dbReference type="GO" id="GO:0005975">
    <property type="term" value="P:carbohydrate metabolic process"/>
    <property type="evidence" value="ECO:0007669"/>
    <property type="project" value="InterPro"/>
</dbReference>
<proteinExistence type="predicted"/>
<evidence type="ECO:0000256" key="1">
    <source>
        <dbReference type="ARBA" id="ARBA00022729"/>
    </source>
</evidence>
<name>A0A167ZQY8_9HYPO</name>
<dbReference type="SUPFAM" id="SSF57180">
    <property type="entry name" value="Cellulose-binding domain"/>
    <property type="match status" value="1"/>
</dbReference>
<reference evidence="5 6" key="1">
    <citation type="journal article" date="2016" name="Genome Biol. Evol.">
        <title>Divergent and convergent evolution of fungal pathogenicity.</title>
        <authorList>
            <person name="Shang Y."/>
            <person name="Xiao G."/>
            <person name="Zheng P."/>
            <person name="Cen K."/>
            <person name="Zhan S."/>
            <person name="Wang C."/>
        </authorList>
    </citation>
    <scope>NUCLEOTIDE SEQUENCE [LARGE SCALE GENOMIC DNA]</scope>
    <source>
        <strain evidence="5 6">RCEF 264</strain>
    </source>
</reference>
<keyword evidence="6" id="KW-1185">Reference proteome</keyword>
<feature type="chain" id="PRO_5007895064" evidence="3">
    <location>
        <begin position="19"/>
        <end position="252"/>
    </location>
</feature>
<comment type="caution">
    <text evidence="5">The sequence shown here is derived from an EMBL/GenBank/DDBJ whole genome shotgun (WGS) entry which is preliminary data.</text>
</comment>
<feature type="compositionally biased region" description="Gly residues" evidence="2">
    <location>
        <begin position="129"/>
        <end position="146"/>
    </location>
</feature>
<dbReference type="Proteomes" id="UP000076874">
    <property type="component" value="Unassembled WGS sequence"/>
</dbReference>
<organism evidence="5 6">
    <name type="scientific">Niveomyces insectorum RCEF 264</name>
    <dbReference type="NCBI Taxonomy" id="1081102"/>
    <lineage>
        <taxon>Eukaryota</taxon>
        <taxon>Fungi</taxon>
        <taxon>Dikarya</taxon>
        <taxon>Ascomycota</taxon>
        <taxon>Pezizomycotina</taxon>
        <taxon>Sordariomycetes</taxon>
        <taxon>Hypocreomycetidae</taxon>
        <taxon>Hypocreales</taxon>
        <taxon>Cordycipitaceae</taxon>
        <taxon>Niveomyces</taxon>
    </lineage>
</organism>
<dbReference type="EMBL" id="AZHD01000001">
    <property type="protein sequence ID" value="OAA67810.1"/>
    <property type="molecule type" value="Genomic_DNA"/>
</dbReference>
<dbReference type="PROSITE" id="PS51164">
    <property type="entry name" value="CBM1_2"/>
    <property type="match status" value="1"/>
</dbReference>
<dbReference type="Pfam" id="PF00734">
    <property type="entry name" value="CBM_1"/>
    <property type="match status" value="1"/>
</dbReference>
<dbReference type="AlphaFoldDB" id="A0A167ZQY8"/>
<feature type="domain" description="CBM1" evidence="4">
    <location>
        <begin position="20"/>
        <end position="56"/>
    </location>
</feature>
<evidence type="ECO:0000259" key="4">
    <source>
        <dbReference type="PROSITE" id="PS51164"/>
    </source>
</evidence>
<dbReference type="GO" id="GO:0005576">
    <property type="term" value="C:extracellular region"/>
    <property type="evidence" value="ECO:0007669"/>
    <property type="project" value="InterPro"/>
</dbReference>
<dbReference type="SMART" id="SM00236">
    <property type="entry name" value="fCBD"/>
    <property type="match status" value="1"/>
</dbReference>
<evidence type="ECO:0000313" key="5">
    <source>
        <dbReference type="EMBL" id="OAA67810.1"/>
    </source>
</evidence>
<dbReference type="InterPro" id="IPR035971">
    <property type="entry name" value="CBD_sf"/>
</dbReference>